<evidence type="ECO:0000256" key="4">
    <source>
        <dbReference type="ARBA" id="ARBA00023163"/>
    </source>
</evidence>
<sequence length="193" mass="21202">MNRDFHLEQASDDAYWVTLAQAGNTQAYGKLALAHQTRLYRFVLKYVRSTADARDITQEALLQGYRCIGSFNGHSRFSTWLTGIALNLARNHVNRAPSVTFVEYEDDGFAAGGHSQGDPLHALEDRQALSAMSDALAALPGDMRDCLVLVGMEGLSYEEVAQTLAMPVGSVKSKVSRARQRLRELLSETAPAL</sequence>
<dbReference type="SUPFAM" id="SSF88946">
    <property type="entry name" value="Sigma2 domain of RNA polymerase sigma factors"/>
    <property type="match status" value="1"/>
</dbReference>
<evidence type="ECO:0000256" key="3">
    <source>
        <dbReference type="ARBA" id="ARBA00023082"/>
    </source>
</evidence>
<evidence type="ECO:0000256" key="2">
    <source>
        <dbReference type="ARBA" id="ARBA00023015"/>
    </source>
</evidence>
<keyword evidence="3" id="KW-0731">Sigma factor</keyword>
<dbReference type="PANTHER" id="PTHR43133:SF51">
    <property type="entry name" value="RNA POLYMERASE SIGMA FACTOR"/>
    <property type="match status" value="1"/>
</dbReference>
<organism evidence="7 8">
    <name type="scientific">Rhodoferax lithotrophicus</name>
    <dbReference type="NCBI Taxonomy" id="2798804"/>
    <lineage>
        <taxon>Bacteria</taxon>
        <taxon>Pseudomonadati</taxon>
        <taxon>Pseudomonadota</taxon>
        <taxon>Betaproteobacteria</taxon>
        <taxon>Burkholderiales</taxon>
        <taxon>Comamonadaceae</taxon>
        <taxon>Rhodoferax</taxon>
    </lineage>
</organism>
<dbReference type="Pfam" id="PF04542">
    <property type="entry name" value="Sigma70_r2"/>
    <property type="match status" value="1"/>
</dbReference>
<gene>
    <name evidence="7" type="ORF">MIZ03_0422</name>
</gene>
<dbReference type="SUPFAM" id="SSF88659">
    <property type="entry name" value="Sigma3 and sigma4 domains of RNA polymerase sigma factors"/>
    <property type="match status" value="1"/>
</dbReference>
<dbReference type="InterPro" id="IPR013249">
    <property type="entry name" value="RNA_pol_sigma70_r4_t2"/>
</dbReference>
<evidence type="ECO:0000313" key="8">
    <source>
        <dbReference type="Proteomes" id="UP000824366"/>
    </source>
</evidence>
<dbReference type="RefSeq" id="WP_223907433.1">
    <property type="nucleotide sequence ID" value="NZ_AP024238.1"/>
</dbReference>
<feature type="domain" description="RNA polymerase sigma-70 region 2" evidence="5">
    <location>
        <begin position="33"/>
        <end position="95"/>
    </location>
</feature>
<dbReference type="InterPro" id="IPR036388">
    <property type="entry name" value="WH-like_DNA-bd_sf"/>
</dbReference>
<feature type="domain" description="RNA polymerase sigma factor 70 region 4 type 2" evidence="6">
    <location>
        <begin position="132"/>
        <end position="182"/>
    </location>
</feature>
<comment type="similarity">
    <text evidence="1">Belongs to the sigma-70 factor family. ECF subfamily.</text>
</comment>
<dbReference type="Gene3D" id="1.10.10.10">
    <property type="entry name" value="Winged helix-like DNA-binding domain superfamily/Winged helix DNA-binding domain"/>
    <property type="match status" value="1"/>
</dbReference>
<evidence type="ECO:0000259" key="5">
    <source>
        <dbReference type="Pfam" id="PF04542"/>
    </source>
</evidence>
<dbReference type="Gene3D" id="1.10.1740.10">
    <property type="match status" value="1"/>
</dbReference>
<dbReference type="CDD" id="cd06171">
    <property type="entry name" value="Sigma70_r4"/>
    <property type="match status" value="1"/>
</dbReference>
<dbReference type="InterPro" id="IPR013325">
    <property type="entry name" value="RNA_pol_sigma_r2"/>
</dbReference>
<dbReference type="PANTHER" id="PTHR43133">
    <property type="entry name" value="RNA POLYMERASE ECF-TYPE SIGMA FACTO"/>
    <property type="match status" value="1"/>
</dbReference>
<dbReference type="Proteomes" id="UP000824366">
    <property type="component" value="Chromosome"/>
</dbReference>
<name>A0ABM7MH64_9BURK</name>
<dbReference type="InterPro" id="IPR014284">
    <property type="entry name" value="RNA_pol_sigma-70_dom"/>
</dbReference>
<evidence type="ECO:0000256" key="1">
    <source>
        <dbReference type="ARBA" id="ARBA00010641"/>
    </source>
</evidence>
<dbReference type="EMBL" id="AP024238">
    <property type="protein sequence ID" value="BCO25561.1"/>
    <property type="molecule type" value="Genomic_DNA"/>
</dbReference>
<keyword evidence="2" id="KW-0805">Transcription regulation</keyword>
<keyword evidence="4" id="KW-0804">Transcription</keyword>
<protein>
    <submittedName>
        <fullName evidence="7">ECF RNA polymerase sigma-E factor</fullName>
    </submittedName>
</protein>
<dbReference type="InterPro" id="IPR007627">
    <property type="entry name" value="RNA_pol_sigma70_r2"/>
</dbReference>
<evidence type="ECO:0000259" key="6">
    <source>
        <dbReference type="Pfam" id="PF08281"/>
    </source>
</evidence>
<dbReference type="NCBIfam" id="TIGR02937">
    <property type="entry name" value="sigma70-ECF"/>
    <property type="match status" value="1"/>
</dbReference>
<evidence type="ECO:0000313" key="7">
    <source>
        <dbReference type="EMBL" id="BCO25561.1"/>
    </source>
</evidence>
<proteinExistence type="inferred from homology"/>
<accession>A0ABM7MH64</accession>
<dbReference type="InterPro" id="IPR013324">
    <property type="entry name" value="RNA_pol_sigma_r3/r4-like"/>
</dbReference>
<dbReference type="Pfam" id="PF08281">
    <property type="entry name" value="Sigma70_r4_2"/>
    <property type="match status" value="1"/>
</dbReference>
<keyword evidence="8" id="KW-1185">Reference proteome</keyword>
<reference evidence="7 8" key="1">
    <citation type="journal article" date="2021" name="Microbiol. Spectr.">
        <title>A Single Bacterium Capable of Oxidation and Reduction of Iron at Circumneutral pH.</title>
        <authorList>
            <person name="Kato S."/>
            <person name="Ohkuma M."/>
        </authorList>
    </citation>
    <scope>NUCLEOTIDE SEQUENCE [LARGE SCALE GENOMIC DNA]</scope>
    <source>
        <strain evidence="7 8">MIZ03</strain>
    </source>
</reference>
<dbReference type="InterPro" id="IPR039425">
    <property type="entry name" value="RNA_pol_sigma-70-like"/>
</dbReference>